<dbReference type="AlphaFoldDB" id="R7RNU6"/>
<dbReference type="eggNOG" id="ENOG502ZXGX">
    <property type="taxonomic scope" value="Bacteria"/>
</dbReference>
<protein>
    <submittedName>
        <fullName evidence="2">Uncharacterized protein</fullName>
    </submittedName>
</protein>
<dbReference type="EMBL" id="CAVN010000092">
    <property type="protein sequence ID" value="CDF57872.1"/>
    <property type="molecule type" value="Genomic_DNA"/>
</dbReference>
<dbReference type="HOGENOM" id="CLU_3123699_0_0_9"/>
<dbReference type="RefSeq" id="WP_018661429.1">
    <property type="nucleotide sequence ID" value="NZ_HF952018.1"/>
</dbReference>
<dbReference type="Pfam" id="PF17253">
    <property type="entry name" value="DUF5320"/>
    <property type="match status" value="1"/>
</dbReference>
<evidence type="ECO:0000313" key="2">
    <source>
        <dbReference type="EMBL" id="CDF57872.1"/>
    </source>
</evidence>
<sequence length="50" mass="5477">MPRRDGTGPDGRGPRTGRGLGRCGNNRASQNEGTMRGRGCGRFCRRKNNE</sequence>
<evidence type="ECO:0000313" key="3">
    <source>
        <dbReference type="Proteomes" id="UP000014923"/>
    </source>
</evidence>
<accession>R7RNU6</accession>
<name>R7RNU6_9CLOT</name>
<evidence type="ECO:0000256" key="1">
    <source>
        <dbReference type="SAM" id="MobiDB-lite"/>
    </source>
</evidence>
<organism evidence="2 3">
    <name type="scientific">Thermobrachium celere DSM 8682</name>
    <dbReference type="NCBI Taxonomy" id="941824"/>
    <lineage>
        <taxon>Bacteria</taxon>
        <taxon>Bacillati</taxon>
        <taxon>Bacillota</taxon>
        <taxon>Clostridia</taxon>
        <taxon>Eubacteriales</taxon>
        <taxon>Clostridiaceae</taxon>
        <taxon>Thermobrachium</taxon>
    </lineage>
</organism>
<feature type="region of interest" description="Disordered" evidence="1">
    <location>
        <begin position="1"/>
        <end position="50"/>
    </location>
</feature>
<proteinExistence type="predicted"/>
<gene>
    <name evidence="2" type="ORF">TCEL_01786</name>
</gene>
<dbReference type="InterPro" id="IPR035205">
    <property type="entry name" value="DUF5320"/>
</dbReference>
<dbReference type="Proteomes" id="UP000014923">
    <property type="component" value="Unassembled WGS sequence"/>
</dbReference>
<comment type="caution">
    <text evidence="2">The sequence shown here is derived from an EMBL/GenBank/DDBJ whole genome shotgun (WGS) entry which is preliminary data.</text>
</comment>
<reference evidence="2" key="1">
    <citation type="submission" date="2013-03" db="EMBL/GenBank/DDBJ databases">
        <title>Draft genome sequence of the hydrogen-ethanol-producing anaerobic alkalithermophilic Caloramator celere.</title>
        <authorList>
            <person name="Ciranna A."/>
            <person name="Larjo A."/>
            <person name="Kivisto A."/>
            <person name="Santala V."/>
            <person name="Roos C."/>
            <person name="Karp M."/>
        </authorList>
    </citation>
    <scope>NUCLEOTIDE SEQUENCE [LARGE SCALE GENOMIC DNA]</scope>
    <source>
        <strain evidence="2">DSM 8682</strain>
    </source>
</reference>
<keyword evidence="3" id="KW-1185">Reference proteome</keyword>
<feature type="compositionally biased region" description="Gly residues" evidence="1">
    <location>
        <begin position="8"/>
        <end position="22"/>
    </location>
</feature>